<evidence type="ECO:0008006" key="5">
    <source>
        <dbReference type="Google" id="ProtNLM"/>
    </source>
</evidence>
<dbReference type="InterPro" id="IPR017795">
    <property type="entry name" value="ABBA_NscD-like"/>
</dbReference>
<dbReference type="InParanoid" id="A0A0C2WSU0"/>
<dbReference type="GO" id="GO:0009820">
    <property type="term" value="P:alkaloid metabolic process"/>
    <property type="evidence" value="ECO:0007669"/>
    <property type="project" value="InterPro"/>
</dbReference>
<keyword evidence="2" id="KW-0808">Transferase</keyword>
<protein>
    <recommendedName>
        <fullName evidence="5">Aromatic prenyltransferase</fullName>
    </recommendedName>
</protein>
<name>A0A0C2WSU0_AMAMK</name>
<dbReference type="Proteomes" id="UP000054549">
    <property type="component" value="Unassembled WGS sequence"/>
</dbReference>
<dbReference type="SFLD" id="SFLDG01162">
    <property type="entry name" value="I"/>
    <property type="match status" value="1"/>
</dbReference>
<dbReference type="GO" id="GO:0016765">
    <property type="term" value="F:transferase activity, transferring alkyl or aryl (other than methyl) groups"/>
    <property type="evidence" value="ECO:0007669"/>
    <property type="project" value="InterPro"/>
</dbReference>
<evidence type="ECO:0000256" key="2">
    <source>
        <dbReference type="ARBA" id="ARBA00022679"/>
    </source>
</evidence>
<dbReference type="PANTHER" id="PTHR40627">
    <property type="entry name" value="INDOLE PRENYLTRANSFERASE TDIB-RELATED"/>
    <property type="match status" value="1"/>
</dbReference>
<dbReference type="PANTHER" id="PTHR40627:SF4">
    <property type="entry name" value="PRENYLTRANSFERASE ASQH1-RELATED"/>
    <property type="match status" value="1"/>
</dbReference>
<organism evidence="3 4">
    <name type="scientific">Amanita muscaria (strain Koide BX008)</name>
    <dbReference type="NCBI Taxonomy" id="946122"/>
    <lineage>
        <taxon>Eukaryota</taxon>
        <taxon>Fungi</taxon>
        <taxon>Dikarya</taxon>
        <taxon>Basidiomycota</taxon>
        <taxon>Agaricomycotina</taxon>
        <taxon>Agaricomycetes</taxon>
        <taxon>Agaricomycetidae</taxon>
        <taxon>Agaricales</taxon>
        <taxon>Pluteineae</taxon>
        <taxon>Amanitaceae</taxon>
        <taxon>Amanita</taxon>
    </lineage>
</organism>
<dbReference type="Pfam" id="PF11991">
    <property type="entry name" value="Trp_DMAT"/>
    <property type="match status" value="1"/>
</dbReference>
<reference evidence="3 4" key="1">
    <citation type="submission" date="2014-04" db="EMBL/GenBank/DDBJ databases">
        <title>Evolutionary Origins and Diversification of the Mycorrhizal Mutualists.</title>
        <authorList>
            <consortium name="DOE Joint Genome Institute"/>
            <consortium name="Mycorrhizal Genomics Consortium"/>
            <person name="Kohler A."/>
            <person name="Kuo A."/>
            <person name="Nagy L.G."/>
            <person name="Floudas D."/>
            <person name="Copeland A."/>
            <person name="Barry K.W."/>
            <person name="Cichocki N."/>
            <person name="Veneault-Fourrey C."/>
            <person name="LaButti K."/>
            <person name="Lindquist E.A."/>
            <person name="Lipzen A."/>
            <person name="Lundell T."/>
            <person name="Morin E."/>
            <person name="Murat C."/>
            <person name="Riley R."/>
            <person name="Ohm R."/>
            <person name="Sun H."/>
            <person name="Tunlid A."/>
            <person name="Henrissat B."/>
            <person name="Grigoriev I.V."/>
            <person name="Hibbett D.S."/>
            <person name="Martin F."/>
        </authorList>
    </citation>
    <scope>NUCLEOTIDE SEQUENCE [LARGE SCALE GENOMIC DNA]</scope>
    <source>
        <strain evidence="3 4">Koide BX008</strain>
    </source>
</reference>
<dbReference type="OrthoDB" id="3354387at2759"/>
<gene>
    <name evidence="3" type="ORF">M378DRAFT_186654</name>
</gene>
<sequence length="422" mass="47977">MSSQATYFWRKFAKPFSAMLETAGFPLNLQCRFLIFVYARVIGMMGPHTGKSEGSTMTFDGSPVELSWVIPKSKPLEGTANRQIRFAIEPIDPRTGERLCGDDVLNYLVSPAGSLGIVDCQADGMIWRQALERFLFPDANGSQIAQGSTFFIGFEFSSAGRIALKAYYTPTPRIALSTRSSNVHDETLRLWDMDWAKLRRLIPDLDRGLSAPLEKLLSFIHELDEPLRPRIQILSVDCVNGKSNRLKIYCRPRAGTSWQDACRIFTLGGKLCDGSMTDALAHLEILWNHLFPNFRSNSRRQLELPNTNRTRPNKRNRQHPTEGLLFYFSLQPGKDVPLPKIYLPASRYGRNDLHICNAVEKVYNSIRNCRSRQSEGWMAHEVSKVFNHRSLKAGTGIHTYVTLAYKEKGWEVTSYFSPEVWS</sequence>
<keyword evidence="4" id="KW-1185">Reference proteome</keyword>
<proteinExistence type="inferred from homology"/>
<dbReference type="NCBIfam" id="TIGR03429">
    <property type="entry name" value="arom_pren_DMATS"/>
    <property type="match status" value="1"/>
</dbReference>
<evidence type="ECO:0000256" key="1">
    <source>
        <dbReference type="ARBA" id="ARBA00010209"/>
    </source>
</evidence>
<evidence type="ECO:0000313" key="4">
    <source>
        <dbReference type="Proteomes" id="UP000054549"/>
    </source>
</evidence>
<dbReference type="EMBL" id="KN818247">
    <property type="protein sequence ID" value="KIL64777.1"/>
    <property type="molecule type" value="Genomic_DNA"/>
</dbReference>
<accession>A0A0C2WSU0</accession>
<dbReference type="CDD" id="cd13929">
    <property type="entry name" value="PT-DMATS_CymD"/>
    <property type="match status" value="1"/>
</dbReference>
<comment type="similarity">
    <text evidence="1">Belongs to the tryptophan dimethylallyltransferase family.</text>
</comment>
<dbReference type="InterPro" id="IPR033964">
    <property type="entry name" value="ABBA"/>
</dbReference>
<evidence type="ECO:0000313" key="3">
    <source>
        <dbReference type="EMBL" id="KIL64777.1"/>
    </source>
</evidence>
<dbReference type="SFLD" id="SFLDS00036">
    <property type="entry name" value="Aromatic_Prenyltransferase"/>
    <property type="match status" value="1"/>
</dbReference>
<dbReference type="HOGENOM" id="CLU_037431_3_0_1"/>
<dbReference type="AlphaFoldDB" id="A0A0C2WSU0"/>